<name>A0A949WEY7_9PAST</name>
<evidence type="ECO:0000313" key="3">
    <source>
        <dbReference type="Proteomes" id="UP000732858"/>
    </source>
</evidence>
<gene>
    <name evidence="1" type="ORF">HT657_02625</name>
    <name evidence="2" type="ORF">HT672_02470</name>
</gene>
<comment type="caution">
    <text evidence="2">The sequence shown here is derived from an EMBL/GenBank/DDBJ whole genome shotgun (WGS) entry which is preliminary data.</text>
</comment>
<organism evidence="2 3">
    <name type="scientific">Ursidibacter maritimus</name>
    <dbReference type="NCBI Taxonomy" id="1331689"/>
    <lineage>
        <taxon>Bacteria</taxon>
        <taxon>Pseudomonadati</taxon>
        <taxon>Pseudomonadota</taxon>
        <taxon>Gammaproteobacteria</taxon>
        <taxon>Pasteurellales</taxon>
        <taxon>Pasteurellaceae</taxon>
        <taxon>Ursidibacter</taxon>
    </lineage>
</organism>
<sequence length="102" mass="11736">MPIKDKLTKLKNRYSELLAETQESNNTWGDEFYDEKAAQESWECAKTFMVSCVSKVTLELASRFLSRSSSRIYDDSKDGWENGYSGFGFYVNGVKVDDDDDF</sequence>
<protein>
    <submittedName>
        <fullName evidence="2">Uncharacterized protein</fullName>
    </submittedName>
</protein>
<dbReference type="Proteomes" id="UP001196379">
    <property type="component" value="Unassembled WGS sequence"/>
</dbReference>
<evidence type="ECO:0000313" key="1">
    <source>
        <dbReference type="EMBL" id="MBV6531051.1"/>
    </source>
</evidence>
<evidence type="ECO:0000313" key="2">
    <source>
        <dbReference type="EMBL" id="MBV6546165.1"/>
    </source>
</evidence>
<dbReference type="RefSeq" id="WP_157402552.1">
    <property type="nucleotide sequence ID" value="NZ_JABULY010000001.1"/>
</dbReference>
<dbReference type="AlphaFoldDB" id="A0A949WEY7"/>
<proteinExistence type="predicted"/>
<keyword evidence="4" id="KW-1185">Reference proteome</keyword>
<dbReference type="EMBL" id="JABULY010000001">
    <property type="protein sequence ID" value="MBV6531051.1"/>
    <property type="molecule type" value="Genomic_DNA"/>
</dbReference>
<accession>A0A949WEY7</accession>
<evidence type="ECO:0000313" key="4">
    <source>
        <dbReference type="Proteomes" id="UP001196379"/>
    </source>
</evidence>
<dbReference type="Proteomes" id="UP000732858">
    <property type="component" value="Unassembled WGS sequence"/>
</dbReference>
<reference evidence="2 4" key="1">
    <citation type="journal article" date="2021" name="Mol. Ecol.">
        <title>Polar bear-adapted Ursidibacter maritimus are remarkably conserved after generations in captivity.</title>
        <authorList>
            <person name="Espinosa-Gongora C."/>
            <person name="Hansen M.J."/>
            <person name="Bertelsen M.F."/>
            <person name="Bojesen A.M."/>
        </authorList>
    </citation>
    <scope>NUCLEOTIDE SEQUENCE</scope>
    <source>
        <strain evidence="2">Pb43105x</strain>
        <strain evidence="1 4">Pb43106</strain>
    </source>
</reference>
<dbReference type="EMBL" id="JABUMC010000003">
    <property type="protein sequence ID" value="MBV6546165.1"/>
    <property type="molecule type" value="Genomic_DNA"/>
</dbReference>
<dbReference type="GeneID" id="65548362"/>